<keyword evidence="3" id="KW-0677">Repeat</keyword>
<dbReference type="GO" id="GO:0000981">
    <property type="term" value="F:DNA-binding transcription factor activity, RNA polymerase II-specific"/>
    <property type="evidence" value="ECO:0007669"/>
    <property type="project" value="InterPro"/>
</dbReference>
<evidence type="ECO:0000256" key="3">
    <source>
        <dbReference type="ARBA" id="ARBA00022737"/>
    </source>
</evidence>
<evidence type="ECO:0000256" key="5">
    <source>
        <dbReference type="ARBA" id="ARBA00022833"/>
    </source>
</evidence>
<keyword evidence="2" id="KW-0479">Metal-binding</keyword>
<dbReference type="EMBL" id="JAAMPI010002691">
    <property type="protein sequence ID" value="KAF4609838.1"/>
    <property type="molecule type" value="Genomic_DNA"/>
</dbReference>
<keyword evidence="10" id="KW-1185">Reference proteome</keyword>
<proteinExistence type="predicted"/>
<evidence type="ECO:0000256" key="1">
    <source>
        <dbReference type="ARBA" id="ARBA00004123"/>
    </source>
</evidence>
<dbReference type="PANTHER" id="PTHR40626:SF12">
    <property type="entry name" value="RFEC"/>
    <property type="match status" value="1"/>
</dbReference>
<dbReference type="AlphaFoldDB" id="A0A8H4VHX4"/>
<dbReference type="Pfam" id="PF04082">
    <property type="entry name" value="Fungal_trans"/>
    <property type="match status" value="1"/>
</dbReference>
<evidence type="ECO:0000256" key="2">
    <source>
        <dbReference type="ARBA" id="ARBA00022723"/>
    </source>
</evidence>
<evidence type="ECO:0000256" key="7">
    <source>
        <dbReference type="SAM" id="MobiDB-lite"/>
    </source>
</evidence>
<protein>
    <recommendedName>
        <fullName evidence="8">Xylanolytic transcriptional activator regulatory domain-containing protein</fullName>
    </recommendedName>
</protein>
<sequence length="643" mass="71728">MPNGQNSHSYSQGYDFTTHGNGSSMPPQSTSDLSTLQSGRHIYSGSSAGQQPLPDNWSQMYQTNSQDGFISQYHSGLTNSQIAVKSEPLGNSSSSLFNGLYPANGLPAVTNFPAWNPQNQTNQDELSNRMLYFCFPDTNQISARSKDLRKYLSADNIKHFLDLYSNFQGHFPLIHMPTFRTAEAYEGLLLGMICIGAVYSERMSPEQVRDMMEHAKGVIERSSPIFTQISHEQNGTATYGNVSIGTNRHELEQIAAIFMMQVLFTWHGTPLQREKARRQFPLIVMLAKRAGLTMPATTTPLSILHQRHVKAENFVSASFDWNAWVEQEKRSRLLYAIFLTDAAMVIYFNTPPLFEALEIRVPLPADDAAWDARGSVECAEALGLHGPALARDRNPEGSRRGKQPEMHSALETLMRHDLDLQPKTTNLYSKFILIHALLVQLWTTQKQLSQESSPLNLQSLTFPSSGSSTPLSQHDWVIRGIDAAGAHSASSSGRATPVEAGGATQLTHQLLKATNNAFEKWKKVWDEDMAVQYPPSSSSYRRFGFCRDGVHFYWLGKYLMKNSRGLDWQIAPDQRFSQVIHLLKSVKSWVISDSAQRGEELGSVSAIDNEYGVRDLTLDMAQLFKPINKQIDSPVVGVNTSGG</sequence>
<dbReference type="CDD" id="cd12148">
    <property type="entry name" value="fungal_TF_MHR"/>
    <property type="match status" value="1"/>
</dbReference>
<dbReference type="GO" id="GO:0006351">
    <property type="term" value="P:DNA-templated transcription"/>
    <property type="evidence" value="ECO:0007669"/>
    <property type="project" value="InterPro"/>
</dbReference>
<evidence type="ECO:0000313" key="10">
    <source>
        <dbReference type="Proteomes" id="UP000566819"/>
    </source>
</evidence>
<dbReference type="Proteomes" id="UP000566819">
    <property type="component" value="Unassembled WGS sequence"/>
</dbReference>
<feature type="compositionally biased region" description="Polar residues" evidence="7">
    <location>
        <begin position="1"/>
        <end position="50"/>
    </location>
</feature>
<organism evidence="9 10">
    <name type="scientific">Cudoniella acicularis</name>
    <dbReference type="NCBI Taxonomy" id="354080"/>
    <lineage>
        <taxon>Eukaryota</taxon>
        <taxon>Fungi</taxon>
        <taxon>Dikarya</taxon>
        <taxon>Ascomycota</taxon>
        <taxon>Pezizomycotina</taxon>
        <taxon>Leotiomycetes</taxon>
        <taxon>Helotiales</taxon>
        <taxon>Tricladiaceae</taxon>
        <taxon>Cudoniella</taxon>
    </lineage>
</organism>
<feature type="domain" description="Xylanolytic transcriptional activator regulatory" evidence="8">
    <location>
        <begin position="165"/>
        <end position="373"/>
    </location>
</feature>
<evidence type="ECO:0000256" key="6">
    <source>
        <dbReference type="ARBA" id="ARBA00023242"/>
    </source>
</evidence>
<dbReference type="PANTHER" id="PTHR40626">
    <property type="entry name" value="MIP31509P"/>
    <property type="match status" value="1"/>
</dbReference>
<comment type="caution">
    <text evidence="9">The sequence shown here is derived from an EMBL/GenBank/DDBJ whole genome shotgun (WGS) entry which is preliminary data.</text>
</comment>
<reference evidence="9 10" key="1">
    <citation type="submission" date="2020-03" db="EMBL/GenBank/DDBJ databases">
        <title>Draft Genome Sequence of Cudoniella acicularis.</title>
        <authorList>
            <person name="Buettner E."/>
            <person name="Kellner H."/>
        </authorList>
    </citation>
    <scope>NUCLEOTIDE SEQUENCE [LARGE SCALE GENOMIC DNA]</scope>
    <source>
        <strain evidence="9 10">DSM 108380</strain>
    </source>
</reference>
<keyword evidence="6" id="KW-0539">Nucleus</keyword>
<keyword evidence="4" id="KW-0863">Zinc-finger</keyword>
<dbReference type="GO" id="GO:0005634">
    <property type="term" value="C:nucleus"/>
    <property type="evidence" value="ECO:0007669"/>
    <property type="project" value="UniProtKB-SubCell"/>
</dbReference>
<dbReference type="GO" id="GO:0000785">
    <property type="term" value="C:chromatin"/>
    <property type="evidence" value="ECO:0007669"/>
    <property type="project" value="TreeGrafter"/>
</dbReference>
<dbReference type="OrthoDB" id="9439903at2759"/>
<name>A0A8H4VHX4_9HELO</name>
<evidence type="ECO:0000259" key="8">
    <source>
        <dbReference type="Pfam" id="PF04082"/>
    </source>
</evidence>
<accession>A0A8H4VHX4</accession>
<evidence type="ECO:0000256" key="4">
    <source>
        <dbReference type="ARBA" id="ARBA00022771"/>
    </source>
</evidence>
<dbReference type="GO" id="GO:0008270">
    <property type="term" value="F:zinc ion binding"/>
    <property type="evidence" value="ECO:0007669"/>
    <property type="project" value="UniProtKB-KW"/>
</dbReference>
<keyword evidence="5" id="KW-0862">Zinc</keyword>
<gene>
    <name evidence="9" type="ORF">G7Y89_g15785</name>
</gene>
<dbReference type="GO" id="GO:0000978">
    <property type="term" value="F:RNA polymerase II cis-regulatory region sequence-specific DNA binding"/>
    <property type="evidence" value="ECO:0007669"/>
    <property type="project" value="InterPro"/>
</dbReference>
<dbReference type="InterPro" id="IPR007219">
    <property type="entry name" value="XnlR_reg_dom"/>
</dbReference>
<evidence type="ECO:0000313" key="9">
    <source>
        <dbReference type="EMBL" id="KAF4609838.1"/>
    </source>
</evidence>
<feature type="region of interest" description="Disordered" evidence="7">
    <location>
        <begin position="1"/>
        <end position="61"/>
    </location>
</feature>
<dbReference type="InterPro" id="IPR051059">
    <property type="entry name" value="VerF-like"/>
</dbReference>
<comment type="subcellular location">
    <subcellularLocation>
        <location evidence="1">Nucleus</location>
    </subcellularLocation>
</comment>